<accession>A0A1R2BG02</accession>
<keyword evidence="6" id="KW-1185">Reference proteome</keyword>
<dbReference type="InterPro" id="IPR024977">
    <property type="entry name" value="Apc4-like_WD40_dom"/>
</dbReference>
<evidence type="ECO:0000256" key="1">
    <source>
        <dbReference type="ARBA" id="ARBA00022574"/>
    </source>
</evidence>
<sequence length="317" mass="35484">MESVSIQIERILTEENTEIMSVRWNQDDSMIAIGCSDGYIKVYSDVGLIRALHCQKSGESMPVTSIRWKPPTGKTKNVLLATTCDGGIFQFHASTGRLMFNEVLENNQTLSCEYKPDATTFAVGCKDTVIRIYDEQSKLMITQLGPSLGYRAGHNSRVYALKWFDENMLISGGWDNKVTIWDMRINDIVREFFGPHICGDSIDVNGNILLTGSYHSVNQIQMWDIAGGKNIYSQNLRSRENMCFVYTAQFSKVDKMFAVGGSGSDEAYFYNFEPVTPLAVMANMTKPVYSIDFCNFTSRAAVGCGDGSTVICRIKRN</sequence>
<comment type="caution">
    <text evidence="5">The sequence shown here is derived from an EMBL/GenBank/DDBJ whole genome shotgun (WGS) entry which is preliminary data.</text>
</comment>
<dbReference type="PROSITE" id="PS00678">
    <property type="entry name" value="WD_REPEATS_1"/>
    <property type="match status" value="1"/>
</dbReference>
<dbReference type="Pfam" id="PF12894">
    <property type="entry name" value="ANAPC4_WD40"/>
    <property type="match status" value="1"/>
</dbReference>
<dbReference type="SMART" id="SM00320">
    <property type="entry name" value="WD40"/>
    <property type="match status" value="4"/>
</dbReference>
<evidence type="ECO:0000313" key="5">
    <source>
        <dbReference type="EMBL" id="OMJ75697.1"/>
    </source>
</evidence>
<dbReference type="PANTHER" id="PTHR47822:SF2">
    <property type="entry name" value="F-BOX AND WD-40 DOMAIN PROTEIN 7"/>
    <property type="match status" value="1"/>
</dbReference>
<dbReference type="PROSITE" id="PS50082">
    <property type="entry name" value="WD_REPEATS_2"/>
    <property type="match status" value="1"/>
</dbReference>
<dbReference type="InterPro" id="IPR001680">
    <property type="entry name" value="WD40_rpt"/>
</dbReference>
<dbReference type="InterPro" id="IPR015943">
    <property type="entry name" value="WD40/YVTN_repeat-like_dom_sf"/>
</dbReference>
<evidence type="ECO:0000256" key="3">
    <source>
        <dbReference type="PROSITE-ProRule" id="PRU00221"/>
    </source>
</evidence>
<dbReference type="SUPFAM" id="SSF50978">
    <property type="entry name" value="WD40 repeat-like"/>
    <property type="match status" value="1"/>
</dbReference>
<organism evidence="5 6">
    <name type="scientific">Stentor coeruleus</name>
    <dbReference type="NCBI Taxonomy" id="5963"/>
    <lineage>
        <taxon>Eukaryota</taxon>
        <taxon>Sar</taxon>
        <taxon>Alveolata</taxon>
        <taxon>Ciliophora</taxon>
        <taxon>Postciliodesmatophora</taxon>
        <taxon>Heterotrichea</taxon>
        <taxon>Heterotrichida</taxon>
        <taxon>Stentoridae</taxon>
        <taxon>Stentor</taxon>
    </lineage>
</organism>
<dbReference type="PANTHER" id="PTHR47822">
    <property type="entry name" value="CARBOHYDRATE BINDING DOMAIN CONTAINING PROTEIN"/>
    <property type="match status" value="1"/>
</dbReference>
<evidence type="ECO:0000313" key="6">
    <source>
        <dbReference type="Proteomes" id="UP000187209"/>
    </source>
</evidence>
<dbReference type="PROSITE" id="PS50294">
    <property type="entry name" value="WD_REPEATS_REGION"/>
    <property type="match status" value="1"/>
</dbReference>
<dbReference type="AlphaFoldDB" id="A0A1R2BG02"/>
<keyword evidence="1 3" id="KW-0853">WD repeat</keyword>
<evidence type="ECO:0000259" key="4">
    <source>
        <dbReference type="Pfam" id="PF12894"/>
    </source>
</evidence>
<dbReference type="InterPro" id="IPR036322">
    <property type="entry name" value="WD40_repeat_dom_sf"/>
</dbReference>
<dbReference type="OrthoDB" id="10262475at2759"/>
<dbReference type="Proteomes" id="UP000187209">
    <property type="component" value="Unassembled WGS sequence"/>
</dbReference>
<proteinExistence type="predicted"/>
<feature type="domain" description="Anaphase-promoting complex subunit 4-like WD40" evidence="4">
    <location>
        <begin position="14"/>
        <end position="68"/>
    </location>
</feature>
<reference evidence="5 6" key="1">
    <citation type="submission" date="2016-11" db="EMBL/GenBank/DDBJ databases">
        <title>The macronuclear genome of Stentor coeruleus: a giant cell with tiny introns.</title>
        <authorList>
            <person name="Slabodnick M."/>
            <person name="Ruby J.G."/>
            <person name="Reiff S.B."/>
            <person name="Swart E.C."/>
            <person name="Gosai S."/>
            <person name="Prabakaran S."/>
            <person name="Witkowska E."/>
            <person name="Larue G.E."/>
            <person name="Fisher S."/>
            <person name="Freeman R.M."/>
            <person name="Gunawardena J."/>
            <person name="Chu W."/>
            <person name="Stover N.A."/>
            <person name="Gregory B.D."/>
            <person name="Nowacki M."/>
            <person name="Derisi J."/>
            <person name="Roy S.W."/>
            <person name="Marshall W.F."/>
            <person name="Sood P."/>
        </authorList>
    </citation>
    <scope>NUCLEOTIDE SEQUENCE [LARGE SCALE GENOMIC DNA]</scope>
    <source>
        <strain evidence="5">WM001</strain>
    </source>
</reference>
<gene>
    <name evidence="5" type="ORF">SteCoe_25104</name>
</gene>
<name>A0A1R2BG02_9CILI</name>
<dbReference type="Pfam" id="PF00400">
    <property type="entry name" value="WD40"/>
    <property type="match status" value="1"/>
</dbReference>
<keyword evidence="2" id="KW-0677">Repeat</keyword>
<dbReference type="InterPro" id="IPR019775">
    <property type="entry name" value="WD40_repeat_CS"/>
</dbReference>
<protein>
    <recommendedName>
        <fullName evidence="4">Anaphase-promoting complex subunit 4-like WD40 domain-containing protein</fullName>
    </recommendedName>
</protein>
<dbReference type="Gene3D" id="2.130.10.10">
    <property type="entry name" value="YVTN repeat-like/Quinoprotein amine dehydrogenase"/>
    <property type="match status" value="1"/>
</dbReference>
<evidence type="ECO:0000256" key="2">
    <source>
        <dbReference type="ARBA" id="ARBA00022737"/>
    </source>
</evidence>
<feature type="repeat" description="WD" evidence="3">
    <location>
        <begin position="151"/>
        <end position="191"/>
    </location>
</feature>
<dbReference type="EMBL" id="MPUH01000674">
    <property type="protein sequence ID" value="OMJ75697.1"/>
    <property type="molecule type" value="Genomic_DNA"/>
</dbReference>